<feature type="compositionally biased region" description="Basic and acidic residues" evidence="1">
    <location>
        <begin position="36"/>
        <end position="46"/>
    </location>
</feature>
<dbReference type="AlphaFoldDB" id="A0AAD6B3H6"/>
<dbReference type="EMBL" id="JAPTMU010000011">
    <property type="protein sequence ID" value="KAJ4936022.1"/>
    <property type="molecule type" value="Genomic_DNA"/>
</dbReference>
<feature type="compositionally biased region" description="Polar residues" evidence="1">
    <location>
        <begin position="89"/>
        <end position="114"/>
    </location>
</feature>
<feature type="region of interest" description="Disordered" evidence="1">
    <location>
        <begin position="1"/>
        <end position="114"/>
    </location>
</feature>
<name>A0AAD6B3H6_9TELE</name>
<comment type="caution">
    <text evidence="2">The sequence shown here is derived from an EMBL/GenBank/DDBJ whole genome shotgun (WGS) entry which is preliminary data.</text>
</comment>
<accession>A0AAD6B3H6</accession>
<feature type="compositionally biased region" description="Basic and acidic residues" evidence="1">
    <location>
        <begin position="1"/>
        <end position="11"/>
    </location>
</feature>
<feature type="non-terminal residue" evidence="2">
    <location>
        <position position="143"/>
    </location>
</feature>
<evidence type="ECO:0000313" key="2">
    <source>
        <dbReference type="EMBL" id="KAJ4936022.1"/>
    </source>
</evidence>
<evidence type="ECO:0000256" key="1">
    <source>
        <dbReference type="SAM" id="MobiDB-lite"/>
    </source>
</evidence>
<dbReference type="Proteomes" id="UP001219934">
    <property type="component" value="Unassembled WGS sequence"/>
</dbReference>
<protein>
    <submittedName>
        <fullName evidence="2">Uncharacterized protein</fullName>
    </submittedName>
</protein>
<keyword evidence="3" id="KW-1185">Reference proteome</keyword>
<sequence length="143" mass="16217">SRVTRHDRAEAPSRGQQTETERDRYGERWRGKRRETKPEKDREEVQKHKHRCHSDVSPLAPVSACLSARRARERGKENKSCKGLRKRNGGTTRSMDTNRISRMNGSPSAACAGNSSLTLKSPIEVWIGEITIFVPGSLRVQQH</sequence>
<evidence type="ECO:0000313" key="3">
    <source>
        <dbReference type="Proteomes" id="UP001219934"/>
    </source>
</evidence>
<gene>
    <name evidence="2" type="ORF">JOQ06_017546</name>
</gene>
<reference evidence="2" key="1">
    <citation type="submission" date="2022-11" db="EMBL/GenBank/DDBJ databases">
        <title>Chromosome-level genome of Pogonophryne albipinna.</title>
        <authorList>
            <person name="Jo E."/>
        </authorList>
    </citation>
    <scope>NUCLEOTIDE SEQUENCE</scope>
    <source>
        <strain evidence="2">SGF0006</strain>
        <tissue evidence="2">Muscle</tissue>
    </source>
</reference>
<organism evidence="2 3">
    <name type="scientific">Pogonophryne albipinna</name>
    <dbReference type="NCBI Taxonomy" id="1090488"/>
    <lineage>
        <taxon>Eukaryota</taxon>
        <taxon>Metazoa</taxon>
        <taxon>Chordata</taxon>
        <taxon>Craniata</taxon>
        <taxon>Vertebrata</taxon>
        <taxon>Euteleostomi</taxon>
        <taxon>Actinopterygii</taxon>
        <taxon>Neopterygii</taxon>
        <taxon>Teleostei</taxon>
        <taxon>Neoteleostei</taxon>
        <taxon>Acanthomorphata</taxon>
        <taxon>Eupercaria</taxon>
        <taxon>Perciformes</taxon>
        <taxon>Notothenioidei</taxon>
        <taxon>Pogonophryne</taxon>
    </lineage>
</organism>
<feature type="non-terminal residue" evidence="2">
    <location>
        <position position="1"/>
    </location>
</feature>
<proteinExistence type="predicted"/>
<feature type="compositionally biased region" description="Basic and acidic residues" evidence="1">
    <location>
        <begin position="19"/>
        <end position="29"/>
    </location>
</feature>